<evidence type="ECO:0000313" key="2">
    <source>
        <dbReference type="EMBL" id="SDM46732.1"/>
    </source>
</evidence>
<dbReference type="Pfam" id="PF12849">
    <property type="entry name" value="PBP_like_2"/>
    <property type="match status" value="1"/>
</dbReference>
<dbReference type="InterPro" id="IPR024370">
    <property type="entry name" value="PBP_domain"/>
</dbReference>
<dbReference type="OrthoDB" id="186379at2"/>
<dbReference type="Gene3D" id="3.40.190.10">
    <property type="entry name" value="Periplasmic binding protein-like II"/>
    <property type="match status" value="2"/>
</dbReference>
<dbReference type="RefSeq" id="WP_089762285.1">
    <property type="nucleotide sequence ID" value="NZ_FNGO01000039.1"/>
</dbReference>
<dbReference type="InterPro" id="IPR052738">
    <property type="entry name" value="ABC-Tungstate_binding"/>
</dbReference>
<dbReference type="STRING" id="321763.SAMN04488692_1398"/>
<name>A0A1G9TGJ4_9FIRM</name>
<dbReference type="PANTHER" id="PTHR37945:SF1">
    <property type="entry name" value="EXTRACELLULAR TUNGSTATE BINDING PROTEIN"/>
    <property type="match status" value="1"/>
</dbReference>
<protein>
    <submittedName>
        <fullName evidence="2">Tungstate transport system substrate-binding protein</fullName>
    </submittedName>
</protein>
<reference evidence="2 3" key="1">
    <citation type="submission" date="2016-10" db="EMBL/GenBank/DDBJ databases">
        <authorList>
            <person name="de Groot N.N."/>
        </authorList>
    </citation>
    <scope>NUCLEOTIDE SEQUENCE [LARGE SCALE GENOMIC DNA]</scope>
    <source>
        <strain evidence="2 3">SLAS-1</strain>
    </source>
</reference>
<organism evidence="2 3">
    <name type="scientific">Halarsenatibacter silvermanii</name>
    <dbReference type="NCBI Taxonomy" id="321763"/>
    <lineage>
        <taxon>Bacteria</taxon>
        <taxon>Bacillati</taxon>
        <taxon>Bacillota</taxon>
        <taxon>Clostridia</taxon>
        <taxon>Halanaerobiales</taxon>
        <taxon>Halarsenatibacteraceae</taxon>
        <taxon>Halarsenatibacter</taxon>
    </lineage>
</organism>
<sequence length="287" mass="31410">MSIFNFKARIAVTLVLVLMIFMGAAVTMQVEAESLTLATTSSTEDSGLLGELLPVFEERTSYDVDVIAVGTGQALETGRRGDADVLLVHAPELEKEFVEDGYGTDRYYIMNNDFIIVGPADDPAGLAELDTTEEAMYAIKETGEAGELTFTSRGDGSGTHFQEEQLWQAAEIALEAEVEGRSWYNSLGQGMGPTLTAANEMGAYTLTDRGTFLSMQDELNNLEEIFAGPEELDNPYSIMPVNPETHDVDYEGALGLVKFFLERETQDMIGEFGVEDYGEPLFLPGLF</sequence>
<dbReference type="EMBL" id="FNGO01000039">
    <property type="protein sequence ID" value="SDM46732.1"/>
    <property type="molecule type" value="Genomic_DNA"/>
</dbReference>
<dbReference type="Proteomes" id="UP000199476">
    <property type="component" value="Unassembled WGS sequence"/>
</dbReference>
<evidence type="ECO:0000259" key="1">
    <source>
        <dbReference type="Pfam" id="PF12849"/>
    </source>
</evidence>
<dbReference type="SUPFAM" id="SSF53850">
    <property type="entry name" value="Periplasmic binding protein-like II"/>
    <property type="match status" value="1"/>
</dbReference>
<dbReference type="AlphaFoldDB" id="A0A1G9TGJ4"/>
<evidence type="ECO:0000313" key="3">
    <source>
        <dbReference type="Proteomes" id="UP000199476"/>
    </source>
</evidence>
<accession>A0A1G9TGJ4</accession>
<gene>
    <name evidence="2" type="ORF">SAMN04488692_1398</name>
</gene>
<dbReference type="PANTHER" id="PTHR37945">
    <property type="entry name" value="EXTRACELLULAR TUNGSTATE BINDING PROTEIN"/>
    <property type="match status" value="1"/>
</dbReference>
<feature type="domain" description="PBP" evidence="1">
    <location>
        <begin position="35"/>
        <end position="263"/>
    </location>
</feature>
<proteinExistence type="predicted"/>
<keyword evidence="3" id="KW-1185">Reference proteome</keyword>